<sequence>MESGPFKGLWQTALQQGLGHMPRRRQLLRAARVPDRDGNVSQTEPPSVRACHASVRSTLRRPHHGGATPRLPGPPIALPIPSGERGPTGTAA</sequence>
<dbReference type="AlphaFoldDB" id="A0A9Q1D4S2"/>
<dbReference type="Proteomes" id="UP001152803">
    <property type="component" value="Unassembled WGS sequence"/>
</dbReference>
<comment type="caution">
    <text evidence="2">The sequence shown here is derived from an EMBL/GenBank/DDBJ whole genome shotgun (WGS) entry which is preliminary data.</text>
</comment>
<proteinExistence type="predicted"/>
<keyword evidence="3" id="KW-1185">Reference proteome</keyword>
<gene>
    <name evidence="2" type="ORF">COCON_G00175880</name>
</gene>
<reference evidence="2" key="1">
    <citation type="journal article" date="2023" name="Science">
        <title>Genome structures resolve the early diversification of teleost fishes.</title>
        <authorList>
            <person name="Parey E."/>
            <person name="Louis A."/>
            <person name="Montfort J."/>
            <person name="Bouchez O."/>
            <person name="Roques C."/>
            <person name="Iampietro C."/>
            <person name="Lluch J."/>
            <person name="Castinel A."/>
            <person name="Donnadieu C."/>
            <person name="Desvignes T."/>
            <person name="Floi Bucao C."/>
            <person name="Jouanno E."/>
            <person name="Wen M."/>
            <person name="Mejri S."/>
            <person name="Dirks R."/>
            <person name="Jansen H."/>
            <person name="Henkel C."/>
            <person name="Chen W.J."/>
            <person name="Zahm M."/>
            <person name="Cabau C."/>
            <person name="Klopp C."/>
            <person name="Thompson A.W."/>
            <person name="Robinson-Rechavi M."/>
            <person name="Braasch I."/>
            <person name="Lecointre G."/>
            <person name="Bobe J."/>
            <person name="Postlethwait J.H."/>
            <person name="Berthelot C."/>
            <person name="Roest Crollius H."/>
            <person name="Guiguen Y."/>
        </authorList>
    </citation>
    <scope>NUCLEOTIDE SEQUENCE</scope>
    <source>
        <strain evidence="2">Concon-B</strain>
    </source>
</reference>
<protein>
    <submittedName>
        <fullName evidence="2">Uncharacterized protein</fullName>
    </submittedName>
</protein>
<evidence type="ECO:0000313" key="2">
    <source>
        <dbReference type="EMBL" id="KAJ8258576.1"/>
    </source>
</evidence>
<feature type="region of interest" description="Disordered" evidence="1">
    <location>
        <begin position="30"/>
        <end position="92"/>
    </location>
</feature>
<evidence type="ECO:0000256" key="1">
    <source>
        <dbReference type="SAM" id="MobiDB-lite"/>
    </source>
</evidence>
<evidence type="ECO:0000313" key="3">
    <source>
        <dbReference type="Proteomes" id="UP001152803"/>
    </source>
</evidence>
<organism evidence="2 3">
    <name type="scientific">Conger conger</name>
    <name type="common">Conger eel</name>
    <name type="synonym">Muraena conger</name>
    <dbReference type="NCBI Taxonomy" id="82655"/>
    <lineage>
        <taxon>Eukaryota</taxon>
        <taxon>Metazoa</taxon>
        <taxon>Chordata</taxon>
        <taxon>Craniata</taxon>
        <taxon>Vertebrata</taxon>
        <taxon>Euteleostomi</taxon>
        <taxon>Actinopterygii</taxon>
        <taxon>Neopterygii</taxon>
        <taxon>Teleostei</taxon>
        <taxon>Anguilliformes</taxon>
        <taxon>Congridae</taxon>
        <taxon>Conger</taxon>
    </lineage>
</organism>
<dbReference type="EMBL" id="JAFJMO010000013">
    <property type="protein sequence ID" value="KAJ8258576.1"/>
    <property type="molecule type" value="Genomic_DNA"/>
</dbReference>
<accession>A0A9Q1D4S2</accession>
<name>A0A9Q1D4S2_CONCO</name>